<dbReference type="GO" id="GO:0000049">
    <property type="term" value="F:tRNA binding"/>
    <property type="evidence" value="ECO:0007669"/>
    <property type="project" value="UniProtKB-KW"/>
</dbReference>
<dbReference type="PANTHER" id="PTHR37825">
    <property type="entry name" value="TRNA(MET) CYTIDINE ACETATE LIGASE"/>
    <property type="match status" value="1"/>
</dbReference>
<feature type="binding site" evidence="3">
    <location>
        <begin position="67"/>
        <end position="80"/>
    </location>
    <ligand>
        <name>ATP</name>
        <dbReference type="ChEBI" id="CHEBI:30616"/>
    </ligand>
</feature>
<keyword evidence="3" id="KW-0067">ATP-binding</keyword>
<keyword evidence="3" id="KW-0963">Cytoplasm</keyword>
<dbReference type="GO" id="GO:0005524">
    <property type="term" value="F:ATP binding"/>
    <property type="evidence" value="ECO:0007669"/>
    <property type="project" value="UniProtKB-KW"/>
</dbReference>
<dbReference type="EMBL" id="PEKP01000002">
    <property type="protein sequence ID" value="PIK28781.1"/>
    <property type="molecule type" value="Genomic_DNA"/>
</dbReference>
<evidence type="ECO:0000313" key="5">
    <source>
        <dbReference type="Proteomes" id="UP000230768"/>
    </source>
</evidence>
<comment type="subcellular location">
    <subcellularLocation>
        <location evidence="3">Cytoplasm</location>
    </subcellularLocation>
</comment>
<dbReference type="InterPro" id="IPR014729">
    <property type="entry name" value="Rossmann-like_a/b/a_fold"/>
</dbReference>
<keyword evidence="1 3" id="KW-0436">Ligase</keyword>
<dbReference type="SUPFAM" id="SSF52374">
    <property type="entry name" value="Nucleotidylyl transferase"/>
    <property type="match status" value="1"/>
</dbReference>
<evidence type="ECO:0000256" key="2">
    <source>
        <dbReference type="ARBA" id="ARBA00022694"/>
    </source>
</evidence>
<dbReference type="HAMAP" id="MF_01539">
    <property type="entry name" value="TmcAL"/>
    <property type="match status" value="1"/>
</dbReference>
<keyword evidence="3" id="KW-0547">Nucleotide-binding</keyword>
<dbReference type="InterPro" id="IPR008513">
    <property type="entry name" value="tRNA(Met)_cyd_acetate_ligase"/>
</dbReference>
<dbReference type="EC" id="6.3.4.-" evidence="3"/>
<dbReference type="Pfam" id="PF05636">
    <property type="entry name" value="HIGH_NTase1"/>
    <property type="match status" value="1"/>
</dbReference>
<keyword evidence="3" id="KW-0694">RNA-binding</keyword>
<dbReference type="GO" id="GO:0005737">
    <property type="term" value="C:cytoplasm"/>
    <property type="evidence" value="ECO:0007669"/>
    <property type="project" value="UniProtKB-SubCell"/>
</dbReference>
<evidence type="ECO:0000313" key="4">
    <source>
        <dbReference type="EMBL" id="PIK28781.1"/>
    </source>
</evidence>
<dbReference type="Gene3D" id="3.40.50.620">
    <property type="entry name" value="HUPs"/>
    <property type="match status" value="1"/>
</dbReference>
<reference evidence="4 5" key="1">
    <citation type="submission" date="2017-11" db="EMBL/GenBank/DDBJ databases">
        <title>Draft genome sequence of Bacillus pumilus 51_5il from lake Gorkoye (Russia: Novosibirsk region).</title>
        <authorList>
            <person name="Shipova A.A."/>
            <person name="Rozanov A.S."/>
            <person name="Bryanskaya A.V."/>
            <person name="Peltek S.E."/>
        </authorList>
    </citation>
    <scope>NUCLEOTIDE SEQUENCE [LARGE SCALE GENOMIC DNA]</scope>
    <source>
        <strain evidence="4 5">51_5il</strain>
    </source>
</reference>
<keyword evidence="2 3" id="KW-0819">tRNA processing</keyword>
<proteinExistence type="inferred from homology"/>
<comment type="similarity">
    <text evidence="3">Belongs to the TmcAL family.</text>
</comment>
<name>A0A2G8IZB1_BACPU</name>
<comment type="catalytic activity">
    <reaction evidence="3">
        <text>cytidine(34) in elongator tRNA(Met) + acetate + ATP = N(4)-acetylcytidine(34) in elongator tRNA(Met) + AMP + diphosphate</text>
        <dbReference type="Rhea" id="RHEA:58144"/>
        <dbReference type="Rhea" id="RHEA-COMP:10693"/>
        <dbReference type="Rhea" id="RHEA-COMP:10694"/>
        <dbReference type="ChEBI" id="CHEBI:30089"/>
        <dbReference type="ChEBI" id="CHEBI:30616"/>
        <dbReference type="ChEBI" id="CHEBI:33019"/>
        <dbReference type="ChEBI" id="CHEBI:74900"/>
        <dbReference type="ChEBI" id="CHEBI:82748"/>
        <dbReference type="ChEBI" id="CHEBI:456215"/>
    </reaction>
</comment>
<dbReference type="NCBIfam" id="NF010191">
    <property type="entry name" value="PRK13670.1"/>
    <property type="match status" value="1"/>
</dbReference>
<protein>
    <recommendedName>
        <fullName evidence="3">tRNA(Met) cytidine acetate ligase</fullName>
        <ecNumber evidence="3">6.3.4.-</ecNumber>
    </recommendedName>
</protein>
<dbReference type="GO" id="GO:0006400">
    <property type="term" value="P:tRNA modification"/>
    <property type="evidence" value="ECO:0007669"/>
    <property type="project" value="UniProtKB-UniRule"/>
</dbReference>
<comment type="function">
    <text evidence="3">Catalyzes the formation of N(4)-acetylcytidine (ac(4)C) at the wobble position of elongator tRNA(Met), using acetate and ATP as substrates. First activates an acetate ion to form acetyladenylate (Ac-AMP) and then transfers the acetyl group to tRNA to form ac(4)C34.</text>
</comment>
<feature type="binding site" evidence="3">
    <location>
        <position position="161"/>
    </location>
    <ligand>
        <name>ATP</name>
        <dbReference type="ChEBI" id="CHEBI:30616"/>
    </ligand>
</feature>
<feature type="binding site" evidence="3">
    <location>
        <position position="222"/>
    </location>
    <ligand>
        <name>ATP</name>
        <dbReference type="ChEBI" id="CHEBI:30616"/>
    </ligand>
</feature>
<gene>
    <name evidence="3" type="primary">tmcAL</name>
    <name evidence="4" type="ORF">CTV99_01555</name>
</gene>
<dbReference type="Proteomes" id="UP000230768">
    <property type="component" value="Unassembled WGS sequence"/>
</dbReference>
<evidence type="ECO:0000256" key="3">
    <source>
        <dbReference type="HAMAP-Rule" id="MF_01539"/>
    </source>
</evidence>
<comment type="caution">
    <text evidence="3">Lacks conserved residue(s) required for the propagation of feature annotation.</text>
</comment>
<keyword evidence="3" id="KW-0820">tRNA-binding</keyword>
<feature type="binding site" evidence="3">
    <location>
        <position position="247"/>
    </location>
    <ligand>
        <name>ATP</name>
        <dbReference type="ChEBI" id="CHEBI:30616"/>
    </ligand>
</feature>
<dbReference type="GO" id="GO:0016879">
    <property type="term" value="F:ligase activity, forming carbon-nitrogen bonds"/>
    <property type="evidence" value="ECO:0007669"/>
    <property type="project" value="UniProtKB-UniRule"/>
</dbReference>
<dbReference type="AlphaFoldDB" id="A0A2G8IZB1"/>
<accession>A0A2G8IZB1</accession>
<comment type="caution">
    <text evidence="4">The sequence shown here is derived from an EMBL/GenBank/DDBJ whole genome shotgun (WGS) entry which is preliminary data.</text>
</comment>
<evidence type="ECO:0000256" key="1">
    <source>
        <dbReference type="ARBA" id="ARBA00022598"/>
    </source>
</evidence>
<sequence length="475" mass="54084">MIIAFIMLFVNIFSLQSFVMSEGCLTSVLGMPTLKKMGFIFPLCYCSIDHLTIARKVEHLLKSVGVVVEYNPFHYGHAYHVRQAKKQTSSDVAIAVMSGSFLQRGEPAIVSKWARTKMALQNGVDIVCELPYIYAVQKAETFANGAVSILDALKCRTLFFGSEDGDINVFERTAHAWHEKKAEIDLLTKEKVKEGLSYPAAAAAAFQEAISLDHLLDLSKPNNILGFHYVKAILERSPHMQPFTSVRMASDYHDEELPVNQKIASATSIRKALKEHGSFEAVTPYLPDATLKQLHNYHSSYGLLHTQEAYFSFLKHVFHTMETAELEDIYEIEEGIEHRMQKAITHASSYEEYLSLVKTKRYTWTRLQRMNTHLLMRVKKTAMHELLKEKKAPYIRLLGMSKRGQQYLSLVKKELDVPLVSKLSSFSHSALDLDIRASRVFSLPICEPMQTELTEAEFKTSPIRYDEETDLFLSR</sequence>
<dbReference type="PANTHER" id="PTHR37825:SF1">
    <property type="entry name" value="TRNA(MET) CYTIDINE ACETATE LIGASE"/>
    <property type="match status" value="1"/>
</dbReference>
<organism evidence="4 5">
    <name type="scientific">Bacillus pumilus</name>
    <name type="common">Bacillus mesentericus</name>
    <dbReference type="NCBI Taxonomy" id="1408"/>
    <lineage>
        <taxon>Bacteria</taxon>
        <taxon>Bacillati</taxon>
        <taxon>Bacillota</taxon>
        <taxon>Bacilli</taxon>
        <taxon>Bacillales</taxon>
        <taxon>Bacillaceae</taxon>
        <taxon>Bacillus</taxon>
    </lineage>
</organism>